<evidence type="ECO:0000313" key="2">
    <source>
        <dbReference type="EMBL" id="CAI6373896.1"/>
    </source>
</evidence>
<accession>A0AAV0Y394</accession>
<evidence type="ECO:0000313" key="3">
    <source>
        <dbReference type="Proteomes" id="UP001160148"/>
    </source>
</evidence>
<name>A0AAV0Y394_9HEMI</name>
<gene>
    <name evidence="2" type="ORF">MEUPH1_LOCUS27587</name>
</gene>
<dbReference type="AlphaFoldDB" id="A0AAV0Y394"/>
<evidence type="ECO:0000256" key="1">
    <source>
        <dbReference type="SAM" id="Coils"/>
    </source>
</evidence>
<organism evidence="2 3">
    <name type="scientific">Macrosiphum euphorbiae</name>
    <name type="common">potato aphid</name>
    <dbReference type="NCBI Taxonomy" id="13131"/>
    <lineage>
        <taxon>Eukaryota</taxon>
        <taxon>Metazoa</taxon>
        <taxon>Ecdysozoa</taxon>
        <taxon>Arthropoda</taxon>
        <taxon>Hexapoda</taxon>
        <taxon>Insecta</taxon>
        <taxon>Pterygota</taxon>
        <taxon>Neoptera</taxon>
        <taxon>Paraneoptera</taxon>
        <taxon>Hemiptera</taxon>
        <taxon>Sternorrhyncha</taxon>
        <taxon>Aphidomorpha</taxon>
        <taxon>Aphidoidea</taxon>
        <taxon>Aphididae</taxon>
        <taxon>Macrosiphini</taxon>
        <taxon>Macrosiphum</taxon>
    </lineage>
</organism>
<proteinExistence type="predicted"/>
<reference evidence="2 3" key="1">
    <citation type="submission" date="2023-01" db="EMBL/GenBank/DDBJ databases">
        <authorList>
            <person name="Whitehead M."/>
        </authorList>
    </citation>
    <scope>NUCLEOTIDE SEQUENCE [LARGE SCALE GENOMIC DNA]</scope>
</reference>
<feature type="coiled-coil region" evidence="1">
    <location>
        <begin position="28"/>
        <end position="90"/>
    </location>
</feature>
<keyword evidence="1" id="KW-0175">Coiled coil</keyword>
<protein>
    <submittedName>
        <fullName evidence="2">Uncharacterized protein</fullName>
    </submittedName>
</protein>
<keyword evidence="3" id="KW-1185">Reference proteome</keyword>
<dbReference type="EMBL" id="CARXXK010001133">
    <property type="protein sequence ID" value="CAI6373896.1"/>
    <property type="molecule type" value="Genomic_DNA"/>
</dbReference>
<dbReference type="Proteomes" id="UP001160148">
    <property type="component" value="Unassembled WGS sequence"/>
</dbReference>
<sequence>MVSAVIFDEANNFANNSQHFNPNYEVMYNELFKEHQNLKNENEKLKIELLSFKKSSLNYKNINENLRHGIKILEKRLKTLNSVLTQTQKNMSNQIKSLTQNKTLAIEKKAKSYLSEIFTPNQLDLIMKKKKIIL</sequence>
<comment type="caution">
    <text evidence="2">The sequence shown here is derived from an EMBL/GenBank/DDBJ whole genome shotgun (WGS) entry which is preliminary data.</text>
</comment>